<evidence type="ECO:0000313" key="2">
    <source>
        <dbReference type="Proteomes" id="UP000827976"/>
    </source>
</evidence>
<gene>
    <name evidence="1" type="ORF">IHE45_04G089500</name>
</gene>
<organism evidence="1 2">
    <name type="scientific">Dioscorea alata</name>
    <name type="common">Purple yam</name>
    <dbReference type="NCBI Taxonomy" id="55571"/>
    <lineage>
        <taxon>Eukaryota</taxon>
        <taxon>Viridiplantae</taxon>
        <taxon>Streptophyta</taxon>
        <taxon>Embryophyta</taxon>
        <taxon>Tracheophyta</taxon>
        <taxon>Spermatophyta</taxon>
        <taxon>Magnoliopsida</taxon>
        <taxon>Liliopsida</taxon>
        <taxon>Dioscoreales</taxon>
        <taxon>Dioscoreaceae</taxon>
        <taxon>Dioscorea</taxon>
    </lineage>
</organism>
<evidence type="ECO:0000313" key="1">
    <source>
        <dbReference type="EMBL" id="KAH7686217.1"/>
    </source>
</evidence>
<keyword evidence="2" id="KW-1185">Reference proteome</keyword>
<comment type="caution">
    <text evidence="1">The sequence shown here is derived from an EMBL/GenBank/DDBJ whole genome shotgun (WGS) entry which is preliminary data.</text>
</comment>
<protein>
    <submittedName>
        <fullName evidence="1">Uncharacterized protein</fullName>
    </submittedName>
</protein>
<reference evidence="2" key="1">
    <citation type="journal article" date="2022" name="Nat. Commun.">
        <title>Chromosome evolution and the genetic basis of agronomically important traits in greater yam.</title>
        <authorList>
            <person name="Bredeson J.V."/>
            <person name="Lyons J.B."/>
            <person name="Oniyinde I.O."/>
            <person name="Okereke N.R."/>
            <person name="Kolade O."/>
            <person name="Nnabue I."/>
            <person name="Nwadili C.O."/>
            <person name="Hribova E."/>
            <person name="Parker M."/>
            <person name="Nwogha J."/>
            <person name="Shu S."/>
            <person name="Carlson J."/>
            <person name="Kariba R."/>
            <person name="Muthemba S."/>
            <person name="Knop K."/>
            <person name="Barton G.J."/>
            <person name="Sherwood A.V."/>
            <person name="Lopez-Montes A."/>
            <person name="Asiedu R."/>
            <person name="Jamnadass R."/>
            <person name="Muchugi A."/>
            <person name="Goodstein D."/>
            <person name="Egesi C.N."/>
            <person name="Featherston J."/>
            <person name="Asfaw A."/>
            <person name="Simpson G.G."/>
            <person name="Dolezel J."/>
            <person name="Hendre P.S."/>
            <person name="Van Deynze A."/>
            <person name="Kumar P.L."/>
            <person name="Obidiegwu J.E."/>
            <person name="Bhattacharjee R."/>
            <person name="Rokhsar D.S."/>
        </authorList>
    </citation>
    <scope>NUCLEOTIDE SEQUENCE [LARGE SCALE GENOMIC DNA]</scope>
    <source>
        <strain evidence="2">cv. TDa95/00328</strain>
    </source>
</reference>
<dbReference type="Proteomes" id="UP000827976">
    <property type="component" value="Chromosome 4"/>
</dbReference>
<accession>A0ACB7WEI8</accession>
<dbReference type="EMBL" id="CM037014">
    <property type="protein sequence ID" value="KAH7686217.1"/>
    <property type="molecule type" value="Genomic_DNA"/>
</dbReference>
<proteinExistence type="predicted"/>
<name>A0ACB7WEI8_DIOAL</name>
<sequence>MESIANNKRSREVVDLPEDESLHNAKRIREELIINILEDDDDAGDRDHTTQDLDTVIKSLQEEITPVPSPQSNDLIPQPDLGYLLEASDDELGLPPAEPSPSEECGGSEDENAGFAPIWGYEDEAFDLGFVAIDEPFGFNDALCEPFDLFGGDYPDLVF</sequence>